<feature type="signal peptide" evidence="1">
    <location>
        <begin position="1"/>
        <end position="26"/>
    </location>
</feature>
<name>A0A5C9A5M8_9GAMM</name>
<dbReference type="OrthoDB" id="65747at2"/>
<keyword evidence="1" id="KW-0732">Signal</keyword>
<protein>
    <submittedName>
        <fullName evidence="2">Uncharacterized protein</fullName>
    </submittedName>
</protein>
<dbReference type="EMBL" id="VRYZ01000001">
    <property type="protein sequence ID" value="TXS94471.1"/>
    <property type="molecule type" value="Genomic_DNA"/>
</dbReference>
<dbReference type="AlphaFoldDB" id="A0A5C9A5M8"/>
<evidence type="ECO:0000256" key="1">
    <source>
        <dbReference type="SAM" id="SignalP"/>
    </source>
</evidence>
<sequence length="276" mass="28465">MHKRTKLWSSLSLAALVGGTSLAVAAADELQAAAAMDTAAADTGQAAAAGGEGEGEGLAQNVDPATNDVAYLSQLGLMRGHLLVGLELYRAGHIEHARMHMKHPKSELYADMEPAFKARGSAGFADQLTALANAVESDDSSAEEVEAAYAAVLEGISASEARVGSLSPATRLGVVVKLVRTAADEYALGVVDGKVVNGHEYQDAYGFTRTAQSLVANMDVGDDADLAATRDGVKALIQGLFDANLWLGIMPPEAVDGNASQLYGAAARIEIAALSL</sequence>
<evidence type="ECO:0000313" key="3">
    <source>
        <dbReference type="Proteomes" id="UP000321933"/>
    </source>
</evidence>
<accession>A0A5C9A5M8</accession>
<gene>
    <name evidence="2" type="ORF">FVW59_00695</name>
</gene>
<keyword evidence="3" id="KW-1185">Reference proteome</keyword>
<evidence type="ECO:0000313" key="2">
    <source>
        <dbReference type="EMBL" id="TXS94471.1"/>
    </source>
</evidence>
<proteinExistence type="predicted"/>
<organism evidence="2 3">
    <name type="scientific">Parahaliea aestuarii</name>
    <dbReference type="NCBI Taxonomy" id="1852021"/>
    <lineage>
        <taxon>Bacteria</taxon>
        <taxon>Pseudomonadati</taxon>
        <taxon>Pseudomonadota</taxon>
        <taxon>Gammaproteobacteria</taxon>
        <taxon>Cellvibrionales</taxon>
        <taxon>Halieaceae</taxon>
        <taxon>Parahaliea</taxon>
    </lineage>
</organism>
<dbReference type="RefSeq" id="WP_148062327.1">
    <property type="nucleotide sequence ID" value="NZ_VRYZ01000001.1"/>
</dbReference>
<dbReference type="Proteomes" id="UP000321933">
    <property type="component" value="Unassembled WGS sequence"/>
</dbReference>
<reference evidence="2 3" key="1">
    <citation type="submission" date="2019-08" db="EMBL/GenBank/DDBJ databases">
        <title>Parahaliea maris sp. nov., isolated from the surface seawater.</title>
        <authorList>
            <person name="Liu Y."/>
        </authorList>
    </citation>
    <scope>NUCLEOTIDE SEQUENCE [LARGE SCALE GENOMIC DNA]</scope>
    <source>
        <strain evidence="2 3">S2-26</strain>
    </source>
</reference>
<feature type="chain" id="PRO_5023026531" evidence="1">
    <location>
        <begin position="27"/>
        <end position="276"/>
    </location>
</feature>
<comment type="caution">
    <text evidence="2">The sequence shown here is derived from an EMBL/GenBank/DDBJ whole genome shotgun (WGS) entry which is preliminary data.</text>
</comment>